<evidence type="ECO:0000256" key="4">
    <source>
        <dbReference type="ARBA" id="ARBA00022553"/>
    </source>
</evidence>
<evidence type="ECO:0000313" key="14">
    <source>
        <dbReference type="Proteomes" id="UP000461585"/>
    </source>
</evidence>
<dbReference type="GO" id="GO:0003700">
    <property type="term" value="F:DNA-binding transcription factor activity"/>
    <property type="evidence" value="ECO:0007669"/>
    <property type="project" value="InterPro"/>
</dbReference>
<gene>
    <name evidence="13" type="ORF">GXN74_13230</name>
</gene>
<dbReference type="InterPro" id="IPR009057">
    <property type="entry name" value="Homeodomain-like_sf"/>
</dbReference>
<dbReference type="SMART" id="SM00342">
    <property type="entry name" value="HTH_ARAC"/>
    <property type="match status" value="1"/>
</dbReference>
<evidence type="ECO:0000256" key="5">
    <source>
        <dbReference type="ARBA" id="ARBA00023012"/>
    </source>
</evidence>
<evidence type="ECO:0000256" key="3">
    <source>
        <dbReference type="ARBA" id="ARBA00022490"/>
    </source>
</evidence>
<evidence type="ECO:0000256" key="6">
    <source>
        <dbReference type="ARBA" id="ARBA00023015"/>
    </source>
</evidence>
<dbReference type="Gene3D" id="1.10.10.60">
    <property type="entry name" value="Homeodomain-like"/>
    <property type="match status" value="2"/>
</dbReference>
<evidence type="ECO:0000256" key="2">
    <source>
        <dbReference type="ARBA" id="ARBA00018672"/>
    </source>
</evidence>
<organism evidence="13 14">
    <name type="scientific">Anaerotalea alkaliphila</name>
    <dbReference type="NCBI Taxonomy" id="2662126"/>
    <lineage>
        <taxon>Bacteria</taxon>
        <taxon>Bacillati</taxon>
        <taxon>Bacillota</taxon>
        <taxon>Clostridia</taxon>
        <taxon>Eubacteriales</taxon>
        <taxon>Anaerotalea</taxon>
    </lineage>
</organism>
<dbReference type="InterPro" id="IPR001789">
    <property type="entry name" value="Sig_transdc_resp-reg_receiver"/>
</dbReference>
<comment type="caution">
    <text evidence="13">The sequence shown here is derived from an EMBL/GenBank/DDBJ whole genome shotgun (WGS) entry which is preliminary data.</text>
</comment>
<dbReference type="Pfam" id="PF00072">
    <property type="entry name" value="Response_reg"/>
    <property type="match status" value="1"/>
</dbReference>
<dbReference type="InterPro" id="IPR018060">
    <property type="entry name" value="HTH_AraC"/>
</dbReference>
<keyword evidence="4 10" id="KW-0597">Phosphoprotein</keyword>
<dbReference type="Gene3D" id="3.40.50.2300">
    <property type="match status" value="1"/>
</dbReference>
<dbReference type="Proteomes" id="UP000461585">
    <property type="component" value="Unassembled WGS sequence"/>
</dbReference>
<keyword evidence="14" id="KW-1185">Reference proteome</keyword>
<feature type="modified residue" description="4-aspartylphosphate" evidence="10">
    <location>
        <position position="55"/>
    </location>
</feature>
<name>A0A7X5KN72_9FIRM</name>
<evidence type="ECO:0000256" key="8">
    <source>
        <dbReference type="ARBA" id="ARBA00023163"/>
    </source>
</evidence>
<keyword evidence="6" id="KW-0805">Transcription regulation</keyword>
<dbReference type="InterPro" id="IPR051552">
    <property type="entry name" value="HptR"/>
</dbReference>
<dbReference type="PANTHER" id="PTHR42713:SF3">
    <property type="entry name" value="TRANSCRIPTIONAL REGULATORY PROTEIN HPTR"/>
    <property type="match status" value="1"/>
</dbReference>
<dbReference type="SUPFAM" id="SSF52172">
    <property type="entry name" value="CheY-like"/>
    <property type="match status" value="1"/>
</dbReference>
<dbReference type="GO" id="GO:0043565">
    <property type="term" value="F:sequence-specific DNA binding"/>
    <property type="evidence" value="ECO:0007669"/>
    <property type="project" value="InterPro"/>
</dbReference>
<dbReference type="InterPro" id="IPR011006">
    <property type="entry name" value="CheY-like_superfamily"/>
</dbReference>
<sequence>MYRLLVVDDEPLVRRGILAFVDFGRLQIEKVYEAANGAEALEIFKREPVDLVLADINMPKMNGLELAEAMKKIRPVKIALVTGYDYFDYAVKALKTGVDDYILKPVSRKDIEEVLQKLIYASSTDHKQAELEQVLEKIRHEAGANDEIGYKAEIQAEIKEHLGDPSFSLTVLAEHMSLSVGYLSGLFKKLFGVTFTSYIMEARMERAKILLLTTDRKNYEIAQSLGIEDPNYFSASFKKHTGLAPSAYKEKAMKR</sequence>
<dbReference type="AlphaFoldDB" id="A0A7X5KN72"/>
<dbReference type="SMART" id="SM00448">
    <property type="entry name" value="REC"/>
    <property type="match status" value="1"/>
</dbReference>
<evidence type="ECO:0000313" key="13">
    <source>
        <dbReference type="EMBL" id="NDL68701.1"/>
    </source>
</evidence>
<accession>A0A7X5KN72</accession>
<protein>
    <recommendedName>
        <fullName evidence="2">Stage 0 sporulation protein A homolog</fullName>
    </recommendedName>
</protein>
<dbReference type="CDD" id="cd17536">
    <property type="entry name" value="REC_YesN-like"/>
    <property type="match status" value="1"/>
</dbReference>
<evidence type="ECO:0000259" key="11">
    <source>
        <dbReference type="PROSITE" id="PS01124"/>
    </source>
</evidence>
<keyword evidence="5" id="KW-0902">Two-component regulatory system</keyword>
<dbReference type="EMBL" id="JAAEEH010000054">
    <property type="protein sequence ID" value="NDL68701.1"/>
    <property type="molecule type" value="Genomic_DNA"/>
</dbReference>
<feature type="domain" description="Response regulatory" evidence="12">
    <location>
        <begin position="3"/>
        <end position="119"/>
    </location>
</feature>
<feature type="domain" description="HTH araC/xylS-type" evidence="11">
    <location>
        <begin position="152"/>
        <end position="251"/>
    </location>
</feature>
<comment type="function">
    <text evidence="9">May play the central regulatory role in sporulation. It may be an element of the effector pathway responsible for the activation of sporulation genes in response to nutritional stress. Spo0A may act in concert with spo0H (a sigma factor) to control the expression of some genes that are critical to the sporulation process.</text>
</comment>
<comment type="subcellular location">
    <subcellularLocation>
        <location evidence="1">Cytoplasm</location>
    </subcellularLocation>
</comment>
<evidence type="ECO:0000256" key="10">
    <source>
        <dbReference type="PROSITE-ProRule" id="PRU00169"/>
    </source>
</evidence>
<keyword evidence="7" id="KW-0238">DNA-binding</keyword>
<proteinExistence type="predicted"/>
<dbReference type="PROSITE" id="PS50110">
    <property type="entry name" value="RESPONSE_REGULATORY"/>
    <property type="match status" value="1"/>
</dbReference>
<reference evidence="13 14" key="1">
    <citation type="submission" date="2020-01" db="EMBL/GenBank/DDBJ databases">
        <title>Anaeroalcalibacter tamaniensis gen. nov., sp. nov., moderately halophilic strictly anaerobic fermenter bacterium from mud volcano of Taman peninsula.</title>
        <authorList>
            <person name="Frolova A."/>
            <person name="Merkel A.Y."/>
            <person name="Slobodkin A.I."/>
        </authorList>
    </citation>
    <scope>NUCLEOTIDE SEQUENCE [LARGE SCALE GENOMIC DNA]</scope>
    <source>
        <strain evidence="13 14">F-3ap</strain>
    </source>
</reference>
<dbReference type="PANTHER" id="PTHR42713">
    <property type="entry name" value="HISTIDINE KINASE-RELATED"/>
    <property type="match status" value="1"/>
</dbReference>
<evidence type="ECO:0000259" key="12">
    <source>
        <dbReference type="PROSITE" id="PS50110"/>
    </source>
</evidence>
<dbReference type="RefSeq" id="WP_162371422.1">
    <property type="nucleotide sequence ID" value="NZ_JAAEEH010000054.1"/>
</dbReference>
<dbReference type="PROSITE" id="PS01124">
    <property type="entry name" value="HTH_ARAC_FAMILY_2"/>
    <property type="match status" value="1"/>
</dbReference>
<keyword evidence="3" id="KW-0963">Cytoplasm</keyword>
<dbReference type="GO" id="GO:0005737">
    <property type="term" value="C:cytoplasm"/>
    <property type="evidence" value="ECO:0007669"/>
    <property type="project" value="UniProtKB-SubCell"/>
</dbReference>
<dbReference type="GO" id="GO:0000160">
    <property type="term" value="P:phosphorelay signal transduction system"/>
    <property type="evidence" value="ECO:0007669"/>
    <property type="project" value="UniProtKB-KW"/>
</dbReference>
<evidence type="ECO:0000256" key="1">
    <source>
        <dbReference type="ARBA" id="ARBA00004496"/>
    </source>
</evidence>
<evidence type="ECO:0000256" key="9">
    <source>
        <dbReference type="ARBA" id="ARBA00024867"/>
    </source>
</evidence>
<evidence type="ECO:0000256" key="7">
    <source>
        <dbReference type="ARBA" id="ARBA00023125"/>
    </source>
</evidence>
<dbReference type="SUPFAM" id="SSF46689">
    <property type="entry name" value="Homeodomain-like"/>
    <property type="match status" value="1"/>
</dbReference>
<keyword evidence="8" id="KW-0804">Transcription</keyword>
<dbReference type="Pfam" id="PF12833">
    <property type="entry name" value="HTH_18"/>
    <property type="match status" value="1"/>
</dbReference>